<evidence type="ECO:0000256" key="1">
    <source>
        <dbReference type="SAM" id="Phobius"/>
    </source>
</evidence>
<dbReference type="Proteomes" id="UP000665561">
    <property type="component" value="Unassembled WGS sequence"/>
</dbReference>
<gene>
    <name evidence="2" type="ORF">GT019_13515</name>
</gene>
<name>A0ABW9XQH4_9BACL</name>
<keyword evidence="1" id="KW-0812">Transmembrane</keyword>
<reference evidence="2 3" key="1">
    <citation type="submission" date="2020-01" db="EMBL/GenBank/DDBJ databases">
        <title>Paenibacillus soybeanensis sp. nov. isolated from the nodules of soybean (Glycine max(L.) Merr).</title>
        <authorList>
            <person name="Wang H."/>
        </authorList>
    </citation>
    <scope>NUCLEOTIDE SEQUENCE [LARGE SCALE GENOMIC DNA]</scope>
    <source>
        <strain evidence="2 3">T1</strain>
    </source>
</reference>
<evidence type="ECO:0000313" key="3">
    <source>
        <dbReference type="Proteomes" id="UP000665561"/>
    </source>
</evidence>
<evidence type="ECO:0000313" key="2">
    <source>
        <dbReference type="EMBL" id="NBD24898.1"/>
    </source>
</evidence>
<comment type="caution">
    <text evidence="2">The sequence shown here is derived from an EMBL/GenBank/DDBJ whole genome shotgun (WGS) entry which is preliminary data.</text>
</comment>
<sequence length="175" mass="18355">MGRIRPWVKKTLLVSVIVVAVGAGFSVMAGERGRDVTKVVRVSQEFHGNPAGDMKIEVRNGGIAGVPAPPDMGPRDGDGPMRMPFGGESAVPAPPVAPMIREGGIRFERGHAHGIGAGLAIGATILIAGLLLLWMGKRGRRSSAADGPNALAGIPTASDFLDQWEMQQNQTKESK</sequence>
<keyword evidence="3" id="KW-1185">Reference proteome</keyword>
<organism evidence="2 3">
    <name type="scientific">Paenibacillus glycinis</name>
    <dbReference type="NCBI Taxonomy" id="2697035"/>
    <lineage>
        <taxon>Bacteria</taxon>
        <taxon>Bacillati</taxon>
        <taxon>Bacillota</taxon>
        <taxon>Bacilli</taxon>
        <taxon>Bacillales</taxon>
        <taxon>Paenibacillaceae</taxon>
        <taxon>Paenibacillus</taxon>
    </lineage>
</organism>
<feature type="transmembrane region" description="Helical" evidence="1">
    <location>
        <begin position="12"/>
        <end position="30"/>
    </location>
</feature>
<keyword evidence="1" id="KW-1133">Transmembrane helix</keyword>
<feature type="transmembrane region" description="Helical" evidence="1">
    <location>
        <begin position="115"/>
        <end position="134"/>
    </location>
</feature>
<dbReference type="EMBL" id="JAAAMV010000009">
    <property type="protein sequence ID" value="NBD24898.1"/>
    <property type="molecule type" value="Genomic_DNA"/>
</dbReference>
<dbReference type="RefSeq" id="WP_161743705.1">
    <property type="nucleotide sequence ID" value="NZ_JAAAMV010000009.1"/>
</dbReference>
<protein>
    <submittedName>
        <fullName evidence="2">Uncharacterized protein</fullName>
    </submittedName>
</protein>
<accession>A0ABW9XQH4</accession>
<proteinExistence type="predicted"/>
<keyword evidence="1" id="KW-0472">Membrane</keyword>